<dbReference type="InterPro" id="IPR022919">
    <property type="entry name" value="Pept_M48_protease_HtpX"/>
</dbReference>
<evidence type="ECO:0000256" key="1">
    <source>
        <dbReference type="ARBA" id="ARBA00004651"/>
    </source>
</evidence>
<dbReference type="EMBL" id="MEXH01000010">
    <property type="protein sequence ID" value="OGC92671.1"/>
    <property type="molecule type" value="Genomic_DNA"/>
</dbReference>
<evidence type="ECO:0000259" key="13">
    <source>
        <dbReference type="Pfam" id="PF01435"/>
    </source>
</evidence>
<evidence type="ECO:0000256" key="12">
    <source>
        <dbReference type="HAMAP-Rule" id="MF_00188"/>
    </source>
</evidence>
<feature type="domain" description="Peptidase M48" evidence="13">
    <location>
        <begin position="93"/>
        <end position="307"/>
    </location>
</feature>
<dbReference type="GO" id="GO:0008270">
    <property type="term" value="F:zinc ion binding"/>
    <property type="evidence" value="ECO:0007669"/>
    <property type="project" value="UniProtKB-UniRule"/>
</dbReference>
<dbReference type="Gene3D" id="3.30.2010.10">
    <property type="entry name" value="Metalloproteases ('zincins'), catalytic domain"/>
    <property type="match status" value="1"/>
</dbReference>
<reference evidence="14 15" key="1">
    <citation type="journal article" date="2016" name="Nat. Commun.">
        <title>Thousands of microbial genomes shed light on interconnected biogeochemical processes in an aquifer system.</title>
        <authorList>
            <person name="Anantharaman K."/>
            <person name="Brown C.T."/>
            <person name="Hug L.A."/>
            <person name="Sharon I."/>
            <person name="Castelle C.J."/>
            <person name="Probst A.J."/>
            <person name="Thomas B.C."/>
            <person name="Singh A."/>
            <person name="Wilkins M.J."/>
            <person name="Karaoz U."/>
            <person name="Brodie E.L."/>
            <person name="Williams K.H."/>
            <person name="Hubbard S.S."/>
            <person name="Banfield J.F."/>
        </authorList>
    </citation>
    <scope>NUCLEOTIDE SEQUENCE [LARGE SCALE GENOMIC DNA]</scope>
</reference>
<dbReference type="CDD" id="cd07340">
    <property type="entry name" value="M48B_Htpx_like"/>
    <property type="match status" value="1"/>
</dbReference>
<evidence type="ECO:0000313" key="15">
    <source>
        <dbReference type="Proteomes" id="UP000178176"/>
    </source>
</evidence>
<sequence length="308" mass="33870">MLNVYESVSDNKRKSAYVIVGFVLFVILASYFIAQGLGAYYGYSSNGLELTGIALIISGVMSFASYYWSDRIILGLSGARPADRKRDFNFFTVTQNLSLAAGLPMPRLYVIDDTAMNAFATGRDPQHAVVCSTSGLLARLDRTELEGVIGHELSHIANYDIRLMSIVTVLVGILTLLGDWLLRASWYGGGRRNREDKGSGAIFLLLGLAFALLSPIIAQLIQLAISRRREFFADASSVKLTRQPSGLISALKKLGSDHDPLEAANKATAHLYIVNPLKNRHDAIGWFSSLFNTHPPLAERIKVLEQMM</sequence>
<feature type="transmembrane region" description="Helical" evidence="12">
    <location>
        <begin position="163"/>
        <end position="182"/>
    </location>
</feature>
<dbReference type="PANTHER" id="PTHR43221">
    <property type="entry name" value="PROTEASE HTPX"/>
    <property type="match status" value="1"/>
</dbReference>
<evidence type="ECO:0000256" key="4">
    <source>
        <dbReference type="ARBA" id="ARBA00022670"/>
    </source>
</evidence>
<evidence type="ECO:0000256" key="6">
    <source>
        <dbReference type="ARBA" id="ARBA00022723"/>
    </source>
</evidence>
<feature type="transmembrane region" description="Helical" evidence="12">
    <location>
        <begin position="202"/>
        <end position="221"/>
    </location>
</feature>
<feature type="binding site" evidence="12">
    <location>
        <position position="151"/>
    </location>
    <ligand>
        <name>Zn(2+)</name>
        <dbReference type="ChEBI" id="CHEBI:29105"/>
        <note>catalytic</note>
    </ligand>
</feature>
<evidence type="ECO:0000256" key="3">
    <source>
        <dbReference type="ARBA" id="ARBA00022475"/>
    </source>
</evidence>
<keyword evidence="7 12" id="KW-0378">Hydrolase</keyword>
<keyword evidence="8 12" id="KW-0862">Zinc</keyword>
<keyword evidence="5 12" id="KW-0812">Transmembrane</keyword>
<feature type="transmembrane region" description="Helical" evidence="12">
    <location>
        <begin position="16"/>
        <end position="38"/>
    </location>
</feature>
<evidence type="ECO:0000256" key="11">
    <source>
        <dbReference type="ARBA" id="ARBA00023136"/>
    </source>
</evidence>
<dbReference type="InterPro" id="IPR001915">
    <property type="entry name" value="Peptidase_M48"/>
</dbReference>
<comment type="caution">
    <text evidence="14">The sequence shown here is derived from an EMBL/GenBank/DDBJ whole genome shotgun (WGS) entry which is preliminary data.</text>
</comment>
<dbReference type="EC" id="3.4.24.-" evidence="12"/>
<evidence type="ECO:0000256" key="9">
    <source>
        <dbReference type="ARBA" id="ARBA00022989"/>
    </source>
</evidence>
<dbReference type="GO" id="GO:0005886">
    <property type="term" value="C:plasma membrane"/>
    <property type="evidence" value="ECO:0007669"/>
    <property type="project" value="UniProtKB-SubCell"/>
</dbReference>
<dbReference type="PANTHER" id="PTHR43221:SF1">
    <property type="entry name" value="PROTEASE HTPX"/>
    <property type="match status" value="1"/>
</dbReference>
<keyword evidence="3 12" id="KW-1003">Cell membrane</keyword>
<feature type="binding site" evidence="12">
    <location>
        <position position="230"/>
    </location>
    <ligand>
        <name>Zn(2+)</name>
        <dbReference type="ChEBI" id="CHEBI:29105"/>
        <note>catalytic</note>
    </ligand>
</feature>
<feature type="binding site" evidence="12">
    <location>
        <position position="155"/>
    </location>
    <ligand>
        <name>Zn(2+)</name>
        <dbReference type="ChEBI" id="CHEBI:29105"/>
        <note>catalytic</note>
    </ligand>
</feature>
<feature type="active site" evidence="12">
    <location>
        <position position="152"/>
    </location>
</feature>
<keyword evidence="4 12" id="KW-0645">Protease</keyword>
<evidence type="ECO:0000256" key="5">
    <source>
        <dbReference type="ARBA" id="ARBA00022692"/>
    </source>
</evidence>
<keyword evidence="10 12" id="KW-0482">Metalloprotease</keyword>
<evidence type="ECO:0000256" key="10">
    <source>
        <dbReference type="ARBA" id="ARBA00023049"/>
    </source>
</evidence>
<keyword evidence="11 12" id="KW-0472">Membrane</keyword>
<keyword evidence="6 12" id="KW-0479">Metal-binding</keyword>
<dbReference type="AlphaFoldDB" id="A0A1F4YFF1"/>
<keyword evidence="9 12" id="KW-1133">Transmembrane helix</keyword>
<gene>
    <name evidence="12" type="primary">htpX</name>
    <name evidence="14" type="ORF">A2876_03515</name>
</gene>
<dbReference type="Proteomes" id="UP000178176">
    <property type="component" value="Unassembled WGS sequence"/>
</dbReference>
<dbReference type="InterPro" id="IPR050083">
    <property type="entry name" value="HtpX_protease"/>
</dbReference>
<comment type="subcellular location">
    <subcellularLocation>
        <location evidence="1 12">Cell membrane</location>
        <topology evidence="1 12">Multi-pass membrane protein</topology>
    </subcellularLocation>
</comment>
<dbReference type="GO" id="GO:0004222">
    <property type="term" value="F:metalloendopeptidase activity"/>
    <property type="evidence" value="ECO:0007669"/>
    <property type="project" value="UniProtKB-UniRule"/>
</dbReference>
<dbReference type="HAMAP" id="MF_00188">
    <property type="entry name" value="Pept_M48_protease_HtpX"/>
    <property type="match status" value="1"/>
</dbReference>
<evidence type="ECO:0000313" key="14">
    <source>
        <dbReference type="EMBL" id="OGC92671.1"/>
    </source>
</evidence>
<comment type="similarity">
    <text evidence="2 12">Belongs to the peptidase M48B family.</text>
</comment>
<evidence type="ECO:0000256" key="2">
    <source>
        <dbReference type="ARBA" id="ARBA00009779"/>
    </source>
</evidence>
<accession>A0A1F4YFF1</accession>
<proteinExistence type="inferred from homology"/>
<evidence type="ECO:0000256" key="7">
    <source>
        <dbReference type="ARBA" id="ARBA00022801"/>
    </source>
</evidence>
<organism evidence="14 15">
    <name type="scientific">Candidatus Amesbacteria bacterium RIFCSPHIGHO2_01_FULL_48_32b</name>
    <dbReference type="NCBI Taxonomy" id="1797253"/>
    <lineage>
        <taxon>Bacteria</taxon>
        <taxon>Candidatus Amesiibacteriota</taxon>
    </lineage>
</organism>
<dbReference type="GO" id="GO:0006508">
    <property type="term" value="P:proteolysis"/>
    <property type="evidence" value="ECO:0007669"/>
    <property type="project" value="UniProtKB-KW"/>
</dbReference>
<evidence type="ECO:0000256" key="8">
    <source>
        <dbReference type="ARBA" id="ARBA00022833"/>
    </source>
</evidence>
<name>A0A1F4YFF1_9BACT</name>
<comment type="cofactor">
    <cofactor evidence="12">
        <name>Zn(2+)</name>
        <dbReference type="ChEBI" id="CHEBI:29105"/>
    </cofactor>
    <text evidence="12">Binds 1 zinc ion per subunit.</text>
</comment>
<feature type="transmembrane region" description="Helical" evidence="12">
    <location>
        <begin position="50"/>
        <end position="68"/>
    </location>
</feature>
<dbReference type="Pfam" id="PF01435">
    <property type="entry name" value="Peptidase_M48"/>
    <property type="match status" value="1"/>
</dbReference>
<protein>
    <recommendedName>
        <fullName evidence="12">Protease HtpX homolog</fullName>
        <ecNumber evidence="12">3.4.24.-</ecNumber>
    </recommendedName>
</protein>